<organism evidence="2 3">
    <name type="scientific">Prunus persica</name>
    <name type="common">Peach</name>
    <name type="synonym">Amygdalus persica</name>
    <dbReference type="NCBI Taxonomy" id="3760"/>
    <lineage>
        <taxon>Eukaryota</taxon>
        <taxon>Viridiplantae</taxon>
        <taxon>Streptophyta</taxon>
        <taxon>Embryophyta</taxon>
        <taxon>Tracheophyta</taxon>
        <taxon>Spermatophyta</taxon>
        <taxon>Magnoliopsida</taxon>
        <taxon>eudicotyledons</taxon>
        <taxon>Gunneridae</taxon>
        <taxon>Pentapetalae</taxon>
        <taxon>rosids</taxon>
        <taxon>fabids</taxon>
        <taxon>Rosales</taxon>
        <taxon>Rosaceae</taxon>
        <taxon>Amygdaloideae</taxon>
        <taxon>Amygdaleae</taxon>
        <taxon>Prunus</taxon>
    </lineage>
</organism>
<reference evidence="2 3" key="1">
    <citation type="journal article" date="2013" name="Nat. Genet.">
        <title>The high-quality draft genome of peach (Prunus persica) identifies unique patterns of genetic diversity, domestication and genome evolution.</title>
        <authorList>
            <consortium name="International Peach Genome Initiative"/>
            <person name="Verde I."/>
            <person name="Abbott A.G."/>
            <person name="Scalabrin S."/>
            <person name="Jung S."/>
            <person name="Shu S."/>
            <person name="Marroni F."/>
            <person name="Zhebentyayeva T."/>
            <person name="Dettori M.T."/>
            <person name="Grimwood J."/>
            <person name="Cattonaro F."/>
            <person name="Zuccolo A."/>
            <person name="Rossini L."/>
            <person name="Jenkins J."/>
            <person name="Vendramin E."/>
            <person name="Meisel L.A."/>
            <person name="Decroocq V."/>
            <person name="Sosinski B."/>
            <person name="Prochnik S."/>
            <person name="Mitros T."/>
            <person name="Policriti A."/>
            <person name="Cipriani G."/>
            <person name="Dondini L."/>
            <person name="Ficklin S."/>
            <person name="Goodstein D.M."/>
            <person name="Xuan P."/>
            <person name="Del Fabbro C."/>
            <person name="Aramini V."/>
            <person name="Copetti D."/>
            <person name="Gonzalez S."/>
            <person name="Horner D.S."/>
            <person name="Falchi R."/>
            <person name="Lucas S."/>
            <person name="Mica E."/>
            <person name="Maldonado J."/>
            <person name="Lazzari B."/>
            <person name="Bielenberg D."/>
            <person name="Pirona R."/>
            <person name="Miculan M."/>
            <person name="Barakat A."/>
            <person name="Testolin R."/>
            <person name="Stella A."/>
            <person name="Tartarini S."/>
            <person name="Tonutti P."/>
            <person name="Arus P."/>
            <person name="Orellana A."/>
            <person name="Wells C."/>
            <person name="Main D."/>
            <person name="Vizzotto G."/>
            <person name="Silva H."/>
            <person name="Salamini F."/>
            <person name="Schmutz J."/>
            <person name="Morgante M."/>
            <person name="Rokhsar D.S."/>
        </authorList>
    </citation>
    <scope>NUCLEOTIDE SEQUENCE [LARGE SCALE GENOMIC DNA]</scope>
    <source>
        <strain evidence="3">cv. Nemared</strain>
    </source>
</reference>
<protein>
    <submittedName>
        <fullName evidence="2">Uncharacterized protein</fullName>
    </submittedName>
</protein>
<dbReference type="eggNOG" id="ENOG502SZGG">
    <property type="taxonomic scope" value="Eukaryota"/>
</dbReference>
<evidence type="ECO:0000313" key="3">
    <source>
        <dbReference type="Proteomes" id="UP000006882"/>
    </source>
</evidence>
<keyword evidence="1" id="KW-1133">Transmembrane helix</keyword>
<sequence>MYYFSLAAYSIFFNASRCLLILTVFLLASLYVFLAIEKAKIFHELAALACKQEGRNLVHLQFQETSAYNHSNGSYYNDFRDRRPHTFETGFMDLTNGSLFGVGCP</sequence>
<keyword evidence="3" id="KW-1185">Reference proteome</keyword>
<keyword evidence="1" id="KW-0812">Transmembrane</keyword>
<feature type="non-terminal residue" evidence="2">
    <location>
        <position position="1"/>
    </location>
</feature>
<dbReference type="EMBL" id="CM007654">
    <property type="protein sequence ID" value="ONI11964.1"/>
    <property type="molecule type" value="Genomic_DNA"/>
</dbReference>
<evidence type="ECO:0000313" key="2">
    <source>
        <dbReference type="EMBL" id="ONI11964.1"/>
    </source>
</evidence>
<keyword evidence="1" id="KW-0472">Membrane</keyword>
<accession>A0A251PK55</accession>
<feature type="transmembrane region" description="Helical" evidence="1">
    <location>
        <begin position="6"/>
        <end position="34"/>
    </location>
</feature>
<proteinExistence type="predicted"/>
<name>A0A251PK55_PRUPE</name>
<gene>
    <name evidence="2" type="ORF">PRUPE_4G137200</name>
</gene>
<dbReference type="Proteomes" id="UP000006882">
    <property type="component" value="Chromosome G4"/>
</dbReference>
<dbReference type="Gramene" id="ONI11964">
    <property type="protein sequence ID" value="ONI11964"/>
    <property type="gene ID" value="PRUPE_4G137200"/>
</dbReference>
<evidence type="ECO:0000256" key="1">
    <source>
        <dbReference type="SAM" id="Phobius"/>
    </source>
</evidence>
<dbReference type="AlphaFoldDB" id="A0A251PK55"/>